<organism evidence="2 3">
    <name type="scientific">Peribacillus simplex</name>
    <dbReference type="NCBI Taxonomy" id="1478"/>
    <lineage>
        <taxon>Bacteria</taxon>
        <taxon>Bacillati</taxon>
        <taxon>Bacillota</taxon>
        <taxon>Bacilli</taxon>
        <taxon>Bacillales</taxon>
        <taxon>Bacillaceae</taxon>
        <taxon>Peribacillus</taxon>
    </lineage>
</organism>
<sequence>MTQSKRQEERQWKDRKQSQNPHGKVKSFEQLAEGMGKNESETK</sequence>
<dbReference type="AlphaFoldDB" id="A0A9W4PH22"/>
<feature type="compositionally biased region" description="Basic and acidic residues" evidence="1">
    <location>
        <begin position="1"/>
        <end position="17"/>
    </location>
</feature>
<feature type="region of interest" description="Disordered" evidence="1">
    <location>
        <begin position="1"/>
        <end position="43"/>
    </location>
</feature>
<evidence type="ECO:0000256" key="1">
    <source>
        <dbReference type="SAM" id="MobiDB-lite"/>
    </source>
</evidence>
<gene>
    <name evidence="2" type="ORF">SRABI133_03669</name>
</gene>
<evidence type="ECO:0000313" key="3">
    <source>
        <dbReference type="Proteomes" id="UP000789326"/>
    </source>
</evidence>
<comment type="caution">
    <text evidence="2">The sequence shown here is derived from an EMBL/GenBank/DDBJ whole genome shotgun (WGS) entry which is preliminary data.</text>
</comment>
<protein>
    <submittedName>
        <fullName evidence="2">Uncharacterized protein</fullName>
    </submittedName>
</protein>
<dbReference type="EMBL" id="CAKKMG010000063">
    <property type="protein sequence ID" value="CAH0271301.1"/>
    <property type="molecule type" value="Genomic_DNA"/>
</dbReference>
<accession>A0A9W4PH22</accession>
<dbReference type="Proteomes" id="UP000789326">
    <property type="component" value="Unassembled WGS sequence"/>
</dbReference>
<dbReference type="RefSeq" id="WP_228467419.1">
    <property type="nucleotide sequence ID" value="NZ_CAKKMG010000063.1"/>
</dbReference>
<dbReference type="Pfam" id="PF19767">
    <property type="entry name" value="DUF6254"/>
    <property type="match status" value="1"/>
</dbReference>
<name>A0A9W4PH22_9BACI</name>
<dbReference type="InterPro" id="IPR046221">
    <property type="entry name" value="DUF6254"/>
</dbReference>
<proteinExistence type="predicted"/>
<reference evidence="2" key="1">
    <citation type="submission" date="2021-11" db="EMBL/GenBank/DDBJ databases">
        <authorList>
            <person name="Bulgarelli D."/>
        </authorList>
    </citation>
    <scope>NUCLEOTIDE SEQUENCE</scope>
    <source>
        <strain evidence="2">Bi133</strain>
    </source>
</reference>
<evidence type="ECO:0000313" key="2">
    <source>
        <dbReference type="EMBL" id="CAH0271301.1"/>
    </source>
</evidence>